<proteinExistence type="predicted"/>
<accession>Q1H4E1</accession>
<dbReference type="EMBL" id="CP000284">
    <property type="protein sequence ID" value="ABE48646.1"/>
    <property type="molecule type" value="Genomic_DNA"/>
</dbReference>
<dbReference type="AlphaFoldDB" id="Q1H4E1"/>
<feature type="transmembrane region" description="Helical" evidence="1">
    <location>
        <begin position="61"/>
        <end position="80"/>
    </location>
</feature>
<reference evidence="2 3" key="1">
    <citation type="submission" date="2006-03" db="EMBL/GenBank/DDBJ databases">
        <title>Complete sequence of Methylobacillus flagellatus KT.</title>
        <authorList>
            <consortium name="US DOE Joint Genome Institute"/>
            <person name="Copeland A."/>
            <person name="Lucas S."/>
            <person name="Lapidus A."/>
            <person name="Barry K."/>
            <person name="Detter J.C."/>
            <person name="Glavina del Rio T."/>
            <person name="Hammon N."/>
            <person name="Israni S."/>
            <person name="Dalin E."/>
            <person name="Tice H."/>
            <person name="Pitluck S."/>
            <person name="Brettin T."/>
            <person name="Bruce D."/>
            <person name="Han C."/>
            <person name="Tapia R."/>
            <person name="Saunders E."/>
            <person name="Gilna P."/>
            <person name="Schmutz J."/>
            <person name="Larimer F."/>
            <person name="Land M."/>
            <person name="Kyrpides N."/>
            <person name="Anderson I."/>
            <person name="Richardson P."/>
        </authorList>
    </citation>
    <scope>NUCLEOTIDE SEQUENCE [LARGE SCALE GENOMIC DNA]</scope>
    <source>
        <strain evidence="3">KT / ATCC 51484 / DSM 6875</strain>
    </source>
</reference>
<dbReference type="STRING" id="265072.Mfla_0375"/>
<organism evidence="2 3">
    <name type="scientific">Methylobacillus flagellatus (strain ATCC 51484 / DSM 6875 / VKM B-1610 / KT)</name>
    <dbReference type="NCBI Taxonomy" id="265072"/>
    <lineage>
        <taxon>Bacteria</taxon>
        <taxon>Pseudomonadati</taxon>
        <taxon>Pseudomonadota</taxon>
        <taxon>Betaproteobacteria</taxon>
        <taxon>Nitrosomonadales</taxon>
        <taxon>Methylophilaceae</taxon>
        <taxon>Methylobacillus</taxon>
    </lineage>
</organism>
<gene>
    <name evidence="2" type="ordered locus">Mfla_0375</name>
</gene>
<dbReference type="Proteomes" id="UP000002440">
    <property type="component" value="Chromosome"/>
</dbReference>
<dbReference type="HOGENOM" id="CLU_2142941_0_0_4"/>
<evidence type="ECO:0000313" key="2">
    <source>
        <dbReference type="EMBL" id="ABE48646.1"/>
    </source>
</evidence>
<keyword evidence="3" id="KW-1185">Reference proteome</keyword>
<keyword evidence="1" id="KW-0812">Transmembrane</keyword>
<evidence type="ECO:0000256" key="1">
    <source>
        <dbReference type="SAM" id="Phobius"/>
    </source>
</evidence>
<keyword evidence="1" id="KW-0472">Membrane</keyword>
<keyword evidence="1" id="KW-1133">Transmembrane helix</keyword>
<dbReference type="RefSeq" id="WP_011478743.1">
    <property type="nucleotide sequence ID" value="NC_007947.1"/>
</dbReference>
<evidence type="ECO:0000313" key="3">
    <source>
        <dbReference type="Proteomes" id="UP000002440"/>
    </source>
</evidence>
<feature type="transmembrane region" description="Helical" evidence="1">
    <location>
        <begin position="12"/>
        <end position="34"/>
    </location>
</feature>
<protein>
    <submittedName>
        <fullName evidence="2">Uncharacterized protein</fullName>
    </submittedName>
</protein>
<sequence>MKSRLDPTALRIRLILLSVVLSLVSLAYLCMQLPDTLYVSDTNVVEVINIEASSNGDGEPLASLVLSFASLLLTALLLVADAPVSWALTCNGAAKRLYFSTHVRPRDPPLPA</sequence>
<name>Q1H4E1_METFK</name>
<dbReference type="KEGG" id="mfa:Mfla_0375"/>